<name>A0ABX1ZUI8_9BACL</name>
<keyword evidence="4" id="KW-1185">Reference proteome</keyword>
<reference evidence="3 4" key="1">
    <citation type="submission" date="2019-10" db="EMBL/GenBank/DDBJ databases">
        <title>Description of Paenibacillus pedi sp. nov.</title>
        <authorList>
            <person name="Carlier A."/>
            <person name="Qi S."/>
        </authorList>
    </citation>
    <scope>NUCLEOTIDE SEQUENCE [LARGE SCALE GENOMIC DNA]</scope>
    <source>
        <strain evidence="3 4">LMG 31457</strain>
    </source>
</reference>
<dbReference type="RefSeq" id="WP_171686137.1">
    <property type="nucleotide sequence ID" value="NZ_WHNZ01000061.1"/>
</dbReference>
<protein>
    <submittedName>
        <fullName evidence="3">Alpha/beta fold hydrolase</fullName>
    </submittedName>
</protein>
<keyword evidence="1" id="KW-1133">Transmembrane helix</keyword>
<evidence type="ECO:0000313" key="4">
    <source>
        <dbReference type="Proteomes" id="UP000618579"/>
    </source>
</evidence>
<evidence type="ECO:0000259" key="2">
    <source>
        <dbReference type="Pfam" id="PF00561"/>
    </source>
</evidence>
<dbReference type="PANTHER" id="PTHR43358">
    <property type="entry name" value="ALPHA/BETA-HYDROLASE"/>
    <property type="match status" value="1"/>
</dbReference>
<sequence length="297" mass="32705">MIWIIIGTLIVLVGLILVGIATYVGWQLTHPKRKIVDESPEQYGLLKQDITFTSLSDDVALEGWFFQSSSAGVGELAVTVIMSHGYAGTRLEKGLPALALAKSIVDEGYHVLMFDFRNSGNSQGNLTTVGYLEKQDILGAIRWVQEHAPSKICLFGFSMGGSTSLLAAAEESSVSGVITDSAFSQLSPYLRDNLPVWSKLPRFPFTPLILGILPRLIGVNPKQVDALAAVDRIYPRPILFIHSRDDSAIPWSNSEGMWSRHPDAFELWVTQKAGHVGSYQMQPEAYIQRVLAFLSKL</sequence>
<evidence type="ECO:0000256" key="1">
    <source>
        <dbReference type="SAM" id="Phobius"/>
    </source>
</evidence>
<dbReference type="Pfam" id="PF00561">
    <property type="entry name" value="Abhydrolase_1"/>
    <property type="match status" value="1"/>
</dbReference>
<dbReference type="PANTHER" id="PTHR43358:SF4">
    <property type="entry name" value="ALPHA_BETA HYDROLASE FOLD-1 DOMAIN-CONTAINING PROTEIN"/>
    <property type="match status" value="1"/>
</dbReference>
<dbReference type="InterPro" id="IPR029058">
    <property type="entry name" value="AB_hydrolase_fold"/>
</dbReference>
<comment type="caution">
    <text evidence="3">The sequence shown here is derived from an EMBL/GenBank/DDBJ whole genome shotgun (WGS) entry which is preliminary data.</text>
</comment>
<dbReference type="InterPro" id="IPR052920">
    <property type="entry name" value="DNA-binding_regulatory"/>
</dbReference>
<keyword evidence="3" id="KW-0378">Hydrolase</keyword>
<evidence type="ECO:0000313" key="3">
    <source>
        <dbReference type="EMBL" id="NOV03343.1"/>
    </source>
</evidence>
<dbReference type="Proteomes" id="UP000618579">
    <property type="component" value="Unassembled WGS sequence"/>
</dbReference>
<keyword evidence="1" id="KW-0472">Membrane</keyword>
<dbReference type="InterPro" id="IPR000073">
    <property type="entry name" value="AB_hydrolase_1"/>
</dbReference>
<feature type="transmembrane region" description="Helical" evidence="1">
    <location>
        <begin position="6"/>
        <end position="26"/>
    </location>
</feature>
<dbReference type="GO" id="GO:0016787">
    <property type="term" value="F:hydrolase activity"/>
    <property type="evidence" value="ECO:0007669"/>
    <property type="project" value="UniProtKB-KW"/>
</dbReference>
<dbReference type="SUPFAM" id="SSF53474">
    <property type="entry name" value="alpha/beta-Hydrolases"/>
    <property type="match status" value="1"/>
</dbReference>
<dbReference type="EMBL" id="WHNZ01000061">
    <property type="protein sequence ID" value="NOV03343.1"/>
    <property type="molecule type" value="Genomic_DNA"/>
</dbReference>
<keyword evidence="1" id="KW-0812">Transmembrane</keyword>
<organism evidence="3 4">
    <name type="scientific">Paenibacillus planticolens</name>
    <dbReference type="NCBI Taxonomy" id="2654976"/>
    <lineage>
        <taxon>Bacteria</taxon>
        <taxon>Bacillati</taxon>
        <taxon>Bacillota</taxon>
        <taxon>Bacilli</taxon>
        <taxon>Bacillales</taxon>
        <taxon>Paenibacillaceae</taxon>
        <taxon>Paenibacillus</taxon>
    </lineage>
</organism>
<accession>A0ABX1ZUI8</accession>
<dbReference type="Gene3D" id="3.40.50.1820">
    <property type="entry name" value="alpha/beta hydrolase"/>
    <property type="match status" value="1"/>
</dbReference>
<feature type="domain" description="AB hydrolase-1" evidence="2">
    <location>
        <begin position="79"/>
        <end position="199"/>
    </location>
</feature>
<proteinExistence type="predicted"/>
<gene>
    <name evidence="3" type="ORF">GC097_25395</name>
</gene>